<reference evidence="1" key="1">
    <citation type="submission" date="2019-12" db="EMBL/GenBank/DDBJ databases">
        <title>Genome sequencing and annotation of Brassica cretica.</title>
        <authorList>
            <person name="Studholme D.J."/>
            <person name="Sarris P."/>
        </authorList>
    </citation>
    <scope>NUCLEOTIDE SEQUENCE</scope>
    <source>
        <strain evidence="1">PFS-109/04</strain>
        <tissue evidence="1">Leaf</tissue>
    </source>
</reference>
<dbReference type="AlphaFoldDB" id="A0A8S9P9H9"/>
<evidence type="ECO:0000313" key="1">
    <source>
        <dbReference type="EMBL" id="KAF3510851.1"/>
    </source>
</evidence>
<sequence>MDKTVLVSAADGLNPRCMAAVRAFRTRCLGLESAACLDLQYTPASLVIAHHRGRLPAVLHGRGACILNMTSQTRIRGLARPAPVVRVACHRHLPPTGSCHRHGRASSRLVGSLGSKSAARLCPRYMPAVDQLHSTSSAQLHQAHLSCPNIHNFNLSFTKPEIPHIHMLCT</sequence>
<dbReference type="EMBL" id="QGKX02001521">
    <property type="protein sequence ID" value="KAF3510851.1"/>
    <property type="molecule type" value="Genomic_DNA"/>
</dbReference>
<evidence type="ECO:0000313" key="2">
    <source>
        <dbReference type="Proteomes" id="UP000712600"/>
    </source>
</evidence>
<protein>
    <submittedName>
        <fullName evidence="1">Uncharacterized protein</fullName>
    </submittedName>
</protein>
<name>A0A8S9P9H9_BRACR</name>
<comment type="caution">
    <text evidence="1">The sequence shown here is derived from an EMBL/GenBank/DDBJ whole genome shotgun (WGS) entry which is preliminary data.</text>
</comment>
<gene>
    <name evidence="1" type="ORF">F2Q69_00003977</name>
</gene>
<proteinExistence type="predicted"/>
<dbReference type="Proteomes" id="UP000712600">
    <property type="component" value="Unassembled WGS sequence"/>
</dbReference>
<organism evidence="1 2">
    <name type="scientific">Brassica cretica</name>
    <name type="common">Mustard</name>
    <dbReference type="NCBI Taxonomy" id="69181"/>
    <lineage>
        <taxon>Eukaryota</taxon>
        <taxon>Viridiplantae</taxon>
        <taxon>Streptophyta</taxon>
        <taxon>Embryophyta</taxon>
        <taxon>Tracheophyta</taxon>
        <taxon>Spermatophyta</taxon>
        <taxon>Magnoliopsida</taxon>
        <taxon>eudicotyledons</taxon>
        <taxon>Gunneridae</taxon>
        <taxon>Pentapetalae</taxon>
        <taxon>rosids</taxon>
        <taxon>malvids</taxon>
        <taxon>Brassicales</taxon>
        <taxon>Brassicaceae</taxon>
        <taxon>Brassiceae</taxon>
        <taxon>Brassica</taxon>
    </lineage>
</organism>
<accession>A0A8S9P9H9</accession>